<reference evidence="3 4" key="1">
    <citation type="submission" date="2018-08" db="EMBL/GenBank/DDBJ databases">
        <title>Fulvimarina sp. 85, whole genome shotgun sequence.</title>
        <authorList>
            <person name="Tuo L."/>
        </authorList>
    </citation>
    <scope>NUCLEOTIDE SEQUENCE [LARGE SCALE GENOMIC DNA]</scope>
    <source>
        <strain evidence="3 4">85</strain>
    </source>
</reference>
<evidence type="ECO:0000313" key="4">
    <source>
        <dbReference type="Proteomes" id="UP000264310"/>
    </source>
</evidence>
<comment type="caution">
    <text evidence="3">The sequence shown here is derived from an EMBL/GenBank/DDBJ whole genome shotgun (WGS) entry which is preliminary data.</text>
</comment>
<feature type="region of interest" description="Disordered" evidence="1">
    <location>
        <begin position="190"/>
        <end position="212"/>
    </location>
</feature>
<evidence type="ECO:0000256" key="1">
    <source>
        <dbReference type="SAM" id="MobiDB-lite"/>
    </source>
</evidence>
<dbReference type="GO" id="GO:0016747">
    <property type="term" value="F:acyltransferase activity, transferring groups other than amino-acyl groups"/>
    <property type="evidence" value="ECO:0007669"/>
    <property type="project" value="InterPro"/>
</dbReference>
<dbReference type="RefSeq" id="WP_116682301.1">
    <property type="nucleotide sequence ID" value="NZ_QURL01000002.1"/>
</dbReference>
<name>A0A371X8K8_9HYPH</name>
<dbReference type="SUPFAM" id="SSF55729">
    <property type="entry name" value="Acyl-CoA N-acyltransferases (Nat)"/>
    <property type="match status" value="1"/>
</dbReference>
<accession>A0A371X8K8</accession>
<organism evidence="3 4">
    <name type="scientific">Fulvimarina endophytica</name>
    <dbReference type="NCBI Taxonomy" id="2293836"/>
    <lineage>
        <taxon>Bacteria</taxon>
        <taxon>Pseudomonadati</taxon>
        <taxon>Pseudomonadota</taxon>
        <taxon>Alphaproteobacteria</taxon>
        <taxon>Hyphomicrobiales</taxon>
        <taxon>Aurantimonadaceae</taxon>
        <taxon>Fulvimarina</taxon>
    </lineage>
</organism>
<dbReference type="Gene3D" id="3.40.630.30">
    <property type="match status" value="1"/>
</dbReference>
<sequence length="212" mass="21861">MLHIPALDLANAAPLALAGDRIAPLPPFAILAETAGHVAAREALLDRAMGAGRKKKSSEAIRRGRLPASGLSFVAIGPDGSLLATLRLWHVTLGENGTQALLLGPLAVEPSAQGLGLGGSIMRHAIASARELGHGAILLVGDPDYYARFGFSAAATAHLAMPGPFEPHRLLALELKAGALQGAQGVITGTGPFAPSSHRRRRPDRVPAVMIA</sequence>
<dbReference type="CDD" id="cd04301">
    <property type="entry name" value="NAT_SF"/>
    <property type="match status" value="1"/>
</dbReference>
<dbReference type="OrthoDB" id="9815099at2"/>
<dbReference type="EMBL" id="QURL01000002">
    <property type="protein sequence ID" value="RFC65404.1"/>
    <property type="molecule type" value="Genomic_DNA"/>
</dbReference>
<proteinExistence type="predicted"/>
<keyword evidence="3" id="KW-0808">Transferase</keyword>
<protein>
    <submittedName>
        <fullName evidence="3">N-acetyltransferase</fullName>
    </submittedName>
</protein>
<dbReference type="InterPro" id="IPR000182">
    <property type="entry name" value="GNAT_dom"/>
</dbReference>
<gene>
    <name evidence="3" type="ORF">DYI37_06185</name>
</gene>
<feature type="domain" description="N-acetyltransferase" evidence="2">
    <location>
        <begin position="28"/>
        <end position="176"/>
    </location>
</feature>
<dbReference type="Proteomes" id="UP000264310">
    <property type="component" value="Unassembled WGS sequence"/>
</dbReference>
<evidence type="ECO:0000259" key="2">
    <source>
        <dbReference type="PROSITE" id="PS51186"/>
    </source>
</evidence>
<dbReference type="AlphaFoldDB" id="A0A371X8K8"/>
<evidence type="ECO:0000313" key="3">
    <source>
        <dbReference type="EMBL" id="RFC65404.1"/>
    </source>
</evidence>
<dbReference type="InterPro" id="IPR016181">
    <property type="entry name" value="Acyl_CoA_acyltransferase"/>
</dbReference>
<dbReference type="PROSITE" id="PS51186">
    <property type="entry name" value="GNAT"/>
    <property type="match status" value="1"/>
</dbReference>
<dbReference type="Pfam" id="PF00583">
    <property type="entry name" value="Acetyltransf_1"/>
    <property type="match status" value="1"/>
</dbReference>
<keyword evidence="4" id="KW-1185">Reference proteome</keyword>